<evidence type="ECO:0000313" key="1">
    <source>
        <dbReference type="EMBL" id="SHH54854.1"/>
    </source>
</evidence>
<dbReference type="Proteomes" id="UP000183967">
    <property type="component" value="Unassembled WGS sequence"/>
</dbReference>
<name>A0A1M5TVW5_9FIRM</name>
<evidence type="ECO:0000313" key="2">
    <source>
        <dbReference type="Proteomes" id="UP000183967"/>
    </source>
</evidence>
<dbReference type="EMBL" id="FQXO01000025">
    <property type="protein sequence ID" value="SHH54854.1"/>
    <property type="molecule type" value="Genomic_DNA"/>
</dbReference>
<keyword evidence="2" id="KW-1185">Reference proteome</keyword>
<protein>
    <submittedName>
        <fullName evidence="1">Uncharacterized protein</fullName>
    </submittedName>
</protein>
<accession>A0A1M5TVW5</accession>
<proteinExistence type="predicted"/>
<sequence length="66" mass="7407">MNKKLILRDDFVIPKGTEFELIPSNTVRTYGEGNYEADITTSKDTTMSIVVSEDELECSGLFEVSE</sequence>
<dbReference type="AlphaFoldDB" id="A0A1M5TVW5"/>
<organism evidence="1 2">
    <name type="scientific">Caloranaerobacter azorensis DSM 13643</name>
    <dbReference type="NCBI Taxonomy" id="1121264"/>
    <lineage>
        <taxon>Bacteria</taxon>
        <taxon>Bacillati</taxon>
        <taxon>Bacillota</taxon>
        <taxon>Tissierellia</taxon>
        <taxon>Tissierellales</taxon>
        <taxon>Thermohalobacteraceae</taxon>
        <taxon>Caloranaerobacter</taxon>
    </lineage>
</organism>
<reference evidence="2" key="1">
    <citation type="submission" date="2016-11" db="EMBL/GenBank/DDBJ databases">
        <authorList>
            <person name="Varghese N."/>
            <person name="Submissions S."/>
        </authorList>
    </citation>
    <scope>NUCLEOTIDE SEQUENCE [LARGE SCALE GENOMIC DNA]</scope>
    <source>
        <strain evidence="2">DSM 13643</strain>
    </source>
</reference>
<gene>
    <name evidence="1" type="ORF">SAMN02745135_01164</name>
</gene>
<dbReference type="RefSeq" id="WP_073196174.1">
    <property type="nucleotide sequence ID" value="NZ_FQXO01000025.1"/>
</dbReference>